<dbReference type="InterPro" id="IPR014748">
    <property type="entry name" value="Enoyl-CoA_hydra_C"/>
</dbReference>
<dbReference type="Gene3D" id="3.90.226.10">
    <property type="entry name" value="2-enoyl-CoA Hydratase, Chain A, domain 1"/>
    <property type="match status" value="1"/>
</dbReference>
<evidence type="ECO:0000256" key="1">
    <source>
        <dbReference type="ARBA" id="ARBA00005254"/>
    </source>
</evidence>
<evidence type="ECO:0000256" key="2">
    <source>
        <dbReference type="ARBA" id="ARBA00023239"/>
    </source>
</evidence>
<gene>
    <name evidence="4" type="ORF">GCM10011505_25520</name>
</gene>
<dbReference type="SUPFAM" id="SSF52096">
    <property type="entry name" value="ClpP/crotonase"/>
    <property type="match status" value="1"/>
</dbReference>
<dbReference type="InterPro" id="IPR018376">
    <property type="entry name" value="Enoyl-CoA_hyd/isom_CS"/>
</dbReference>
<comment type="caution">
    <text evidence="4">The sequence shown here is derived from an EMBL/GenBank/DDBJ whole genome shotgun (WGS) entry which is preliminary data.</text>
</comment>
<dbReference type="EMBL" id="BMDZ01000028">
    <property type="protein sequence ID" value="GGB43035.1"/>
    <property type="molecule type" value="Genomic_DNA"/>
</dbReference>
<accession>A0ABQ1IL23</accession>
<reference evidence="5" key="1">
    <citation type="journal article" date="2019" name="Int. J. Syst. Evol. Microbiol.">
        <title>The Global Catalogue of Microorganisms (GCM) 10K type strain sequencing project: providing services to taxonomists for standard genome sequencing and annotation.</title>
        <authorList>
            <consortium name="The Broad Institute Genomics Platform"/>
            <consortium name="The Broad Institute Genome Sequencing Center for Infectious Disease"/>
            <person name="Wu L."/>
            <person name="Ma J."/>
        </authorList>
    </citation>
    <scope>NUCLEOTIDE SEQUENCE [LARGE SCALE GENOMIC DNA]</scope>
    <source>
        <strain evidence="5">CGMCC 1.10188</strain>
    </source>
</reference>
<dbReference type="PROSITE" id="PS00166">
    <property type="entry name" value="ENOYL_COA_HYDRATASE"/>
    <property type="match status" value="1"/>
</dbReference>
<dbReference type="Pfam" id="PF00378">
    <property type="entry name" value="ECH_1"/>
    <property type="match status" value="1"/>
</dbReference>
<sequence>MPDAGRIRVETAGAIATLTIDNPERRNAIGLHMWHAMAAALDELAADPAVRVLVVRGEGHHAFASGADVSRFDQERGDPQAVAAYAQATGAVLGRLARHRLPVIAMIHGACVGGGLNLALACDIRIADEAAVFAIPAARLGVGYGRDALARLGTAVGLARAREMVLTARRLTAPEALSWGLVSDVVPHVALADVVTERAAAIAGLAPLTIKAAKLSLEHLIGSDGAPTAEIADQAVAECFDSADYVEGRRAFSDKRPPLFEGV</sequence>
<keyword evidence="5" id="KW-1185">Reference proteome</keyword>
<dbReference type="Gene3D" id="1.10.12.10">
    <property type="entry name" value="Lyase 2-enoyl-coa Hydratase, Chain A, domain 2"/>
    <property type="match status" value="1"/>
</dbReference>
<dbReference type="InterPro" id="IPR029045">
    <property type="entry name" value="ClpP/crotonase-like_dom_sf"/>
</dbReference>
<dbReference type="CDD" id="cd06558">
    <property type="entry name" value="crotonase-like"/>
    <property type="match status" value="1"/>
</dbReference>
<comment type="similarity">
    <text evidence="1 3">Belongs to the enoyl-CoA hydratase/isomerase family.</text>
</comment>
<organism evidence="4 5">
    <name type="scientific">Tistrella bauzanensis</name>
    <dbReference type="NCBI Taxonomy" id="657419"/>
    <lineage>
        <taxon>Bacteria</taxon>
        <taxon>Pseudomonadati</taxon>
        <taxon>Pseudomonadota</taxon>
        <taxon>Alphaproteobacteria</taxon>
        <taxon>Geminicoccales</taxon>
        <taxon>Geminicoccaceae</taxon>
        <taxon>Tistrella</taxon>
    </lineage>
</organism>
<evidence type="ECO:0000256" key="3">
    <source>
        <dbReference type="RuleBase" id="RU003707"/>
    </source>
</evidence>
<dbReference type="PANTHER" id="PTHR11941:SF54">
    <property type="entry name" value="ENOYL-COA HYDRATASE, MITOCHONDRIAL"/>
    <property type="match status" value="1"/>
</dbReference>
<evidence type="ECO:0000313" key="4">
    <source>
        <dbReference type="EMBL" id="GGB43035.1"/>
    </source>
</evidence>
<name>A0ABQ1IL23_9PROT</name>
<dbReference type="PANTHER" id="PTHR11941">
    <property type="entry name" value="ENOYL-COA HYDRATASE-RELATED"/>
    <property type="match status" value="1"/>
</dbReference>
<evidence type="ECO:0000313" key="5">
    <source>
        <dbReference type="Proteomes" id="UP000603352"/>
    </source>
</evidence>
<proteinExistence type="inferred from homology"/>
<dbReference type="Proteomes" id="UP000603352">
    <property type="component" value="Unassembled WGS sequence"/>
</dbReference>
<protein>
    <submittedName>
        <fullName evidence="4">Enoyl-CoA hydratase</fullName>
    </submittedName>
</protein>
<dbReference type="NCBIfam" id="NF004781">
    <property type="entry name" value="PRK06127.1"/>
    <property type="match status" value="1"/>
</dbReference>
<keyword evidence="2" id="KW-0456">Lyase</keyword>
<dbReference type="InterPro" id="IPR001753">
    <property type="entry name" value="Enoyl-CoA_hydra/iso"/>
</dbReference>